<keyword evidence="3 4" id="KW-0520">NAD</keyword>
<evidence type="ECO:0000256" key="2">
    <source>
        <dbReference type="ARBA" id="ARBA00023002"/>
    </source>
</evidence>
<dbReference type="Gene3D" id="3.40.50.720">
    <property type="entry name" value="NAD(P)-binding Rossmann-like Domain"/>
    <property type="match status" value="1"/>
</dbReference>
<keyword evidence="8" id="KW-1185">Reference proteome</keyword>
<name>A0A345HW08_9ACTN</name>
<dbReference type="OrthoDB" id="256869at2"/>
<dbReference type="Gene3D" id="3.30.360.10">
    <property type="entry name" value="Dihydrodipicolinate Reductase, domain 2"/>
    <property type="match status" value="1"/>
</dbReference>
<comment type="catalytic activity">
    <reaction evidence="4">
        <text>myo-inositol + NAD(+) = scyllo-inosose + NADH + H(+)</text>
        <dbReference type="Rhea" id="RHEA:16949"/>
        <dbReference type="ChEBI" id="CHEBI:15378"/>
        <dbReference type="ChEBI" id="CHEBI:17268"/>
        <dbReference type="ChEBI" id="CHEBI:17811"/>
        <dbReference type="ChEBI" id="CHEBI:57540"/>
        <dbReference type="ChEBI" id="CHEBI:57945"/>
        <dbReference type="EC" id="1.1.1.18"/>
    </reaction>
</comment>
<evidence type="ECO:0000259" key="5">
    <source>
        <dbReference type="Pfam" id="PF01408"/>
    </source>
</evidence>
<evidence type="ECO:0000313" key="7">
    <source>
        <dbReference type="EMBL" id="AXG80882.1"/>
    </source>
</evidence>
<dbReference type="EC" id="1.1.1.18" evidence="4"/>
<gene>
    <name evidence="4" type="primary">iolG</name>
    <name evidence="7" type="ORF">DVK44_28055</name>
</gene>
<protein>
    <recommendedName>
        <fullName evidence="4">Inositol 2-dehydrogenase</fullName>
        <ecNumber evidence="4">1.1.1.18</ecNumber>
    </recommendedName>
    <alternativeName>
        <fullName evidence="4">Myo-inositol 2-dehydrogenase</fullName>
        <shortName evidence="4">MI 2-dehydrogenase</shortName>
    </alternativeName>
</protein>
<sequence>MTVRIGVIGTGMIGQEHIRRLTHVITGTRVTAVFDIDTARAEEVAASVGARALPSGGEVVDAADVDAVVITSWGPTHAEHVLAAVAAGKPVFCEKPLATTAEDCLKIIEAETAHGTRLVQVGFMRRYDAGYREMKRVIESGAIGAPLIVHCAHRNASVPDSYTSEMACQDTAVHEIDVLRWLLDDEIRSVQVLRPRRTRNAREHLQDPQIMLFETAEGVRIDLEVFVNCRYGYDIQCETVGEEGLVRLPDPAAVSVRGAGRNSTAVLQDWQGRFENAFDTEFREWAASVAAGTEPTGPSSWDGYAATVITDALVTSLHSGETVRIDALATRPAFYGGAGR</sequence>
<comment type="function">
    <text evidence="4">Involved in the oxidation of myo-inositol (MI) to 2-keto-myo-inositol (2KMI or 2-inosose).</text>
</comment>
<proteinExistence type="inferred from homology"/>
<dbReference type="SUPFAM" id="SSF51735">
    <property type="entry name" value="NAD(P)-binding Rossmann-fold domains"/>
    <property type="match status" value="1"/>
</dbReference>
<dbReference type="HAMAP" id="MF_01671">
    <property type="entry name" value="IolG"/>
    <property type="match status" value="1"/>
</dbReference>
<evidence type="ECO:0000259" key="6">
    <source>
        <dbReference type="Pfam" id="PF02894"/>
    </source>
</evidence>
<comment type="subunit">
    <text evidence="4">Homotetramer.</text>
</comment>
<feature type="domain" description="Gfo/Idh/MocA-like oxidoreductase C-terminal" evidence="6">
    <location>
        <begin position="135"/>
        <end position="324"/>
    </location>
</feature>
<dbReference type="KEGG" id="spad:DVK44_28055"/>
<comment type="similarity">
    <text evidence="1 4">Belongs to the Gfo/Idh/MocA family.</text>
</comment>
<reference evidence="8" key="1">
    <citation type="submission" date="2018-07" db="EMBL/GenBank/DDBJ databases">
        <authorList>
            <person name="Zhao J."/>
        </authorList>
    </citation>
    <scope>NUCLEOTIDE SEQUENCE [LARGE SCALE GENOMIC DNA]</scope>
    <source>
        <strain evidence="8">GSSD-12</strain>
    </source>
</reference>
<dbReference type="Pfam" id="PF01408">
    <property type="entry name" value="GFO_IDH_MocA"/>
    <property type="match status" value="1"/>
</dbReference>
<dbReference type="GO" id="GO:0000166">
    <property type="term" value="F:nucleotide binding"/>
    <property type="evidence" value="ECO:0007669"/>
    <property type="project" value="InterPro"/>
</dbReference>
<evidence type="ECO:0000313" key="8">
    <source>
        <dbReference type="Proteomes" id="UP000253868"/>
    </source>
</evidence>
<dbReference type="GO" id="GO:0050112">
    <property type="term" value="F:inositol 2-dehydrogenase (NAD+) activity"/>
    <property type="evidence" value="ECO:0007669"/>
    <property type="project" value="UniProtKB-UniRule"/>
</dbReference>
<dbReference type="InterPro" id="IPR050424">
    <property type="entry name" value="Gfo-Idh-MocA_inositol_DH"/>
</dbReference>
<evidence type="ECO:0000256" key="1">
    <source>
        <dbReference type="ARBA" id="ARBA00010928"/>
    </source>
</evidence>
<dbReference type="Pfam" id="PF02894">
    <property type="entry name" value="GFO_IDH_MocA_C"/>
    <property type="match status" value="1"/>
</dbReference>
<dbReference type="SUPFAM" id="SSF55347">
    <property type="entry name" value="Glyceraldehyde-3-phosphate dehydrogenase-like, C-terminal domain"/>
    <property type="match status" value="1"/>
</dbReference>
<dbReference type="InterPro" id="IPR023794">
    <property type="entry name" value="MI/DCI_dehydrogenase"/>
</dbReference>
<dbReference type="InterPro" id="IPR004104">
    <property type="entry name" value="Gfo/Idh/MocA-like_OxRdtase_C"/>
</dbReference>
<dbReference type="GO" id="GO:0019310">
    <property type="term" value="P:inositol catabolic process"/>
    <property type="evidence" value="ECO:0007669"/>
    <property type="project" value="UniProtKB-UniRule"/>
</dbReference>
<evidence type="ECO:0000256" key="4">
    <source>
        <dbReference type="HAMAP-Rule" id="MF_01671"/>
    </source>
</evidence>
<feature type="domain" description="Gfo/Idh/MocA-like oxidoreductase N-terminal" evidence="5">
    <location>
        <begin position="3"/>
        <end position="123"/>
    </location>
</feature>
<dbReference type="EMBL" id="CP031194">
    <property type="protein sequence ID" value="AXG80882.1"/>
    <property type="molecule type" value="Genomic_DNA"/>
</dbReference>
<organism evidence="7 8">
    <name type="scientific">Streptomyces paludis</name>
    <dbReference type="NCBI Taxonomy" id="2282738"/>
    <lineage>
        <taxon>Bacteria</taxon>
        <taxon>Bacillati</taxon>
        <taxon>Actinomycetota</taxon>
        <taxon>Actinomycetes</taxon>
        <taxon>Kitasatosporales</taxon>
        <taxon>Streptomycetaceae</taxon>
        <taxon>Streptomyces</taxon>
    </lineage>
</organism>
<dbReference type="RefSeq" id="WP_114663091.1">
    <property type="nucleotide sequence ID" value="NZ_CP031194.1"/>
</dbReference>
<evidence type="ECO:0000256" key="3">
    <source>
        <dbReference type="ARBA" id="ARBA00023027"/>
    </source>
</evidence>
<accession>A0A345HW08</accession>
<dbReference type="InterPro" id="IPR036291">
    <property type="entry name" value="NAD(P)-bd_dom_sf"/>
</dbReference>
<dbReference type="Proteomes" id="UP000253868">
    <property type="component" value="Chromosome"/>
</dbReference>
<keyword evidence="2 4" id="KW-0560">Oxidoreductase</keyword>
<dbReference type="PANTHER" id="PTHR43593">
    <property type="match status" value="1"/>
</dbReference>
<dbReference type="PANTHER" id="PTHR43593:SF1">
    <property type="entry name" value="INOSITOL 2-DEHYDROGENASE"/>
    <property type="match status" value="1"/>
</dbReference>
<dbReference type="AlphaFoldDB" id="A0A345HW08"/>
<dbReference type="InterPro" id="IPR000683">
    <property type="entry name" value="Gfo/Idh/MocA-like_OxRdtase_N"/>
</dbReference>